<dbReference type="Proteomes" id="UP001597469">
    <property type="component" value="Unassembled WGS sequence"/>
</dbReference>
<evidence type="ECO:0000313" key="2">
    <source>
        <dbReference type="EMBL" id="MFD2573119.1"/>
    </source>
</evidence>
<feature type="compositionally biased region" description="Low complexity" evidence="1">
    <location>
        <begin position="182"/>
        <end position="191"/>
    </location>
</feature>
<comment type="caution">
    <text evidence="2">The sequence shown here is derived from an EMBL/GenBank/DDBJ whole genome shotgun (WGS) entry which is preliminary data.</text>
</comment>
<accession>A0ABW5MA75</accession>
<evidence type="ECO:0000256" key="1">
    <source>
        <dbReference type="SAM" id="MobiDB-lite"/>
    </source>
</evidence>
<proteinExistence type="predicted"/>
<keyword evidence="3" id="KW-1185">Reference proteome</keyword>
<name>A0ABW5MA75_9BACT</name>
<evidence type="ECO:0000313" key="3">
    <source>
        <dbReference type="Proteomes" id="UP001597469"/>
    </source>
</evidence>
<feature type="compositionally biased region" description="Basic and acidic residues" evidence="1">
    <location>
        <begin position="164"/>
        <end position="176"/>
    </location>
</feature>
<evidence type="ECO:0008006" key="4">
    <source>
        <dbReference type="Google" id="ProtNLM"/>
    </source>
</evidence>
<feature type="region of interest" description="Disordered" evidence="1">
    <location>
        <begin position="92"/>
        <end position="267"/>
    </location>
</feature>
<organism evidence="2 3">
    <name type="scientific">Spirosoma soli</name>
    <dbReference type="NCBI Taxonomy" id="1770529"/>
    <lineage>
        <taxon>Bacteria</taxon>
        <taxon>Pseudomonadati</taxon>
        <taxon>Bacteroidota</taxon>
        <taxon>Cytophagia</taxon>
        <taxon>Cytophagales</taxon>
        <taxon>Cytophagaceae</taxon>
        <taxon>Spirosoma</taxon>
    </lineage>
</organism>
<feature type="compositionally biased region" description="Polar residues" evidence="1">
    <location>
        <begin position="318"/>
        <end position="327"/>
    </location>
</feature>
<feature type="region of interest" description="Disordered" evidence="1">
    <location>
        <begin position="307"/>
        <end position="327"/>
    </location>
</feature>
<reference evidence="3" key="1">
    <citation type="journal article" date="2019" name="Int. J. Syst. Evol. Microbiol.">
        <title>The Global Catalogue of Microorganisms (GCM) 10K type strain sequencing project: providing services to taxonomists for standard genome sequencing and annotation.</title>
        <authorList>
            <consortium name="The Broad Institute Genomics Platform"/>
            <consortium name="The Broad Institute Genome Sequencing Center for Infectious Disease"/>
            <person name="Wu L."/>
            <person name="Ma J."/>
        </authorList>
    </citation>
    <scope>NUCLEOTIDE SEQUENCE [LARGE SCALE GENOMIC DNA]</scope>
    <source>
        <strain evidence="3">KCTC 42805</strain>
    </source>
</reference>
<sequence length="527" mass="58508">MKTDRFTDIIRRKLESIRPEFTDNDWTRMQATLQQANLPQPNAPGASQPFTSVARTSRPWMMAAASVSTVVLMAYSIWQRQEINQLRKTVRQYSHQQVGRPKSTPVNGDTSASGDSQVADSGTALPQENSNLRHSSSEKASVRPDTVYVTRYITVPAQPSPMPKENRAIQRSDASPERYAATDRTSSATTSQLPSTNSPAELNDKTFTQTQSNGTTYNESVVTTKTNNQRRERSTQDRGQNQRTDLSRANGTSPGSADNAPTDLAINTSVTPGATAEESKPAANYELVTSRPLSLETTDWSSKLVQRSKRMRSARPSLPTSVQPTMSQPVKQLAVKLRVGASTDLSLNMRSVGGVAEVLLGQHWALGVGLNRTTYFTGNFLTDIEFNKRTHRDFRREIARGIDPRRDILNIDTRTIRLQIPITLGYRIPLTKTLALQPTVGTYIDLSSTENVTFYYKEPLLGFNAANFKLKGAVDRINTFALGTNIEWHRGHWVAQAGPIANIPLQIDPGWHQTVSMGLRARALYQF</sequence>
<gene>
    <name evidence="2" type="ORF">ACFSUS_20930</name>
</gene>
<feature type="compositionally biased region" description="Polar residues" evidence="1">
    <location>
        <begin position="104"/>
        <end position="134"/>
    </location>
</feature>
<feature type="compositionally biased region" description="Polar residues" evidence="1">
    <location>
        <begin position="237"/>
        <end position="256"/>
    </location>
</feature>
<feature type="compositionally biased region" description="Polar residues" evidence="1">
    <location>
        <begin position="192"/>
        <end position="227"/>
    </location>
</feature>
<dbReference type="RefSeq" id="WP_381525714.1">
    <property type="nucleotide sequence ID" value="NZ_JBHULN010000015.1"/>
</dbReference>
<dbReference type="EMBL" id="JBHULN010000015">
    <property type="protein sequence ID" value="MFD2573119.1"/>
    <property type="molecule type" value="Genomic_DNA"/>
</dbReference>
<protein>
    <recommendedName>
        <fullName evidence="4">Outer membrane protein beta-barrel domain-containing protein</fullName>
    </recommendedName>
</protein>